<protein>
    <submittedName>
        <fullName evidence="1">Uncharacterized protein</fullName>
    </submittedName>
</protein>
<name>A0A2I8VIU1_9EURY</name>
<dbReference type="Pfam" id="PF07747">
    <property type="entry name" value="MTH865"/>
    <property type="match status" value="1"/>
</dbReference>
<dbReference type="Proteomes" id="UP000236584">
    <property type="component" value="Chromosome"/>
</dbReference>
<dbReference type="KEGG" id="srub:C2R22_09460"/>
<keyword evidence="2" id="KW-1185">Reference proteome</keyword>
<evidence type="ECO:0000313" key="1">
    <source>
        <dbReference type="EMBL" id="AUV81847.1"/>
    </source>
</evidence>
<dbReference type="EMBL" id="CP026309">
    <property type="protein sequence ID" value="AUV81847.1"/>
    <property type="molecule type" value="Genomic_DNA"/>
</dbReference>
<dbReference type="AlphaFoldDB" id="A0A2I8VIU1"/>
<accession>A0A2I8VIU1</accession>
<dbReference type="InterPro" id="IPR024093">
    <property type="entry name" value="Uncharacterised_MTH865"/>
</dbReference>
<dbReference type="Gene3D" id="1.10.238.80">
    <property type="entry name" value="MTH865-like"/>
    <property type="match status" value="1"/>
</dbReference>
<proteinExistence type="predicted"/>
<dbReference type="RefSeq" id="WP_103425536.1">
    <property type="nucleotide sequence ID" value="NZ_CP026309.1"/>
</dbReference>
<dbReference type="SUPFAM" id="SSF69025">
    <property type="entry name" value="Hypothetical protein MTH865"/>
    <property type="match status" value="1"/>
</dbReference>
<dbReference type="GeneID" id="35592317"/>
<dbReference type="InterPro" id="IPR036825">
    <property type="entry name" value="MTH865-like_sf"/>
</dbReference>
<gene>
    <name evidence="1" type="ORF">C2R22_09460</name>
</gene>
<organism evidence="1 2">
    <name type="scientific">Salinigranum rubrum</name>
    <dbReference type="NCBI Taxonomy" id="755307"/>
    <lineage>
        <taxon>Archaea</taxon>
        <taxon>Methanobacteriati</taxon>
        <taxon>Methanobacteriota</taxon>
        <taxon>Stenosarchaea group</taxon>
        <taxon>Halobacteria</taxon>
        <taxon>Halobacteriales</taxon>
        <taxon>Haloferacaceae</taxon>
        <taxon>Salinigranum</taxon>
    </lineage>
</organism>
<dbReference type="OrthoDB" id="335595at2157"/>
<reference evidence="1 2" key="1">
    <citation type="submission" date="2018-01" db="EMBL/GenBank/DDBJ databases">
        <title>Complete genome sequence of Salinigranum rubrum GX10T, an extremely halophilic archaeon isolated from a marine solar saltern.</title>
        <authorList>
            <person name="Han S."/>
        </authorList>
    </citation>
    <scope>NUCLEOTIDE SEQUENCE [LARGE SCALE GENOMIC DNA]</scope>
    <source>
        <strain evidence="1 2">GX10</strain>
    </source>
</reference>
<evidence type="ECO:0000313" key="2">
    <source>
        <dbReference type="Proteomes" id="UP000236584"/>
    </source>
</evidence>
<sequence>MTDTASTTPLRAQLFETFDPATFPVQRPVELLPVMVDGRDVFVADDREFAALELALTVGEYLQFPYEAADDLVDDIVTALGRPMRG</sequence>